<dbReference type="EC" id="2.7.11.1" evidence="3"/>
<evidence type="ECO:0000256" key="14">
    <source>
        <dbReference type="SAM" id="MobiDB-lite"/>
    </source>
</evidence>
<keyword evidence="4" id="KW-0723">Serine/threonine-protein kinase</keyword>
<dbReference type="InterPro" id="IPR000719">
    <property type="entry name" value="Prot_kinase_dom"/>
</dbReference>
<keyword evidence="7" id="KW-0418">Kinase</keyword>
<keyword evidence="8 13" id="KW-0067">ATP-binding</keyword>
<evidence type="ECO:0000256" key="11">
    <source>
        <dbReference type="ARBA" id="ARBA00047899"/>
    </source>
</evidence>
<evidence type="ECO:0000256" key="9">
    <source>
        <dbReference type="ARBA" id="ARBA00023242"/>
    </source>
</evidence>
<keyword evidence="6 13" id="KW-0547">Nucleotide-binding</keyword>
<dbReference type="Gene3D" id="3.30.310.80">
    <property type="entry name" value="Kinase associated domain 1, KA1"/>
    <property type="match status" value="2"/>
</dbReference>
<feature type="compositionally biased region" description="Polar residues" evidence="14">
    <location>
        <begin position="451"/>
        <end position="460"/>
    </location>
</feature>
<evidence type="ECO:0000313" key="16">
    <source>
        <dbReference type="EMBL" id="KAK8233528.1"/>
    </source>
</evidence>
<evidence type="ECO:0000256" key="3">
    <source>
        <dbReference type="ARBA" id="ARBA00012513"/>
    </source>
</evidence>
<evidence type="ECO:0000256" key="2">
    <source>
        <dbReference type="ARBA" id="ARBA00006234"/>
    </source>
</evidence>
<sequence length="904" mass="99723">MSSAFEDEDLSLSISTTNTRRSSNTVRPHDSPQDVRANPTITARTDSASITKVNQRLGQYQLVKTLGEGSFGKVKLAVHVVSGQKVALKIISRKKLITRDMAGRIEREIQYLQLLRHPHIIKLYTVITTPSEIIMVLEYAGIELFDHIVAHGKMSEDKARKFFQQIVCAVEYCHRHKIVHRDLKPENLLLDENLNVKIADFGLSNIMTDGNFLKTSCGSPNYAAPEVISGKLYAGPEVDVWSCGVILYVLLVGRLPFDDDYIPSLFKKIAQGSYTIPNYLSSGAVRLIKKMLVVNPVHRITIAEIRQDPWFKKDLAPYLQLPAEEFFDTGVDPNKAIDPDKLGPTRPAPQVQQLHETVVGKLGKTMGYAKEDVQEALAKDEPSAIKDAYLIVRENQIMKANPLLSQEKSLQPFLATSPPSYDHRHGASPMAAQLGQPLPKVQTNDLERPRNGSNASQQQLQDHRSPVSTIAVLPSSLPDFHRAYMKGYPKPGHPEQQYESLGSPTEQSAKQQATTARRLKPHSRPRADAEKSSMKPEALTPIPEKEKVKKPKPTKWQFGIRSRNQPAEAMLAIYKALKAMGADWEVPTIRKPGGGHNDSPDRSSSGSRGGSTDSLAQRLKEGGIVESESDFDGPGEMEGVPKDGSQSTSRERGRARHNHGPWDDWGYAIPEDPWVINARFKKEGMFPPGAHHPSSSHSSRIDLHERPSSQMRSRSSSIAGMSQHHGDDGHSSHSTSVPHSSSSNRDHPDYHSPSSAGAAAAGNHPKHHILADDDACYVYLTIQLYNIDVGFFLVDFKCAGYERLVHHLIREIRVSSKDGNEQWRALGPDEDLPSMSGKNSPGVAAMRGGDEGDDAATAAPAPSVRERVELVGAGRARDEKRATSPFPFLDVASRLIIQLAQTSD</sequence>
<feature type="compositionally biased region" description="Basic and acidic residues" evidence="14">
    <location>
        <begin position="525"/>
        <end position="534"/>
    </location>
</feature>
<dbReference type="InterPro" id="IPR011009">
    <property type="entry name" value="Kinase-like_dom_sf"/>
</dbReference>
<feature type="region of interest" description="Disordered" evidence="14">
    <location>
        <begin position="1"/>
        <end position="37"/>
    </location>
</feature>
<comment type="catalytic activity">
    <reaction evidence="11">
        <text>L-threonyl-[protein] + ATP = O-phospho-L-threonyl-[protein] + ADP + H(+)</text>
        <dbReference type="Rhea" id="RHEA:46608"/>
        <dbReference type="Rhea" id="RHEA-COMP:11060"/>
        <dbReference type="Rhea" id="RHEA-COMP:11605"/>
        <dbReference type="ChEBI" id="CHEBI:15378"/>
        <dbReference type="ChEBI" id="CHEBI:30013"/>
        <dbReference type="ChEBI" id="CHEBI:30616"/>
        <dbReference type="ChEBI" id="CHEBI:61977"/>
        <dbReference type="ChEBI" id="CHEBI:456216"/>
        <dbReference type="EC" id="2.7.11.1"/>
    </reaction>
</comment>
<protein>
    <recommendedName>
        <fullName evidence="3">non-specific serine/threonine protein kinase</fullName>
        <ecNumber evidence="3">2.7.11.1</ecNumber>
    </recommendedName>
</protein>
<feature type="compositionally biased region" description="Low complexity" evidence="14">
    <location>
        <begin position="708"/>
        <end position="717"/>
    </location>
</feature>
<keyword evidence="5" id="KW-0808">Transferase</keyword>
<evidence type="ECO:0000259" key="15">
    <source>
        <dbReference type="PROSITE" id="PS50011"/>
    </source>
</evidence>
<comment type="catalytic activity">
    <reaction evidence="12">
        <text>L-seryl-[protein] + ATP = O-phospho-L-seryl-[protein] + ADP + H(+)</text>
        <dbReference type="Rhea" id="RHEA:17989"/>
        <dbReference type="Rhea" id="RHEA-COMP:9863"/>
        <dbReference type="Rhea" id="RHEA-COMP:11604"/>
        <dbReference type="ChEBI" id="CHEBI:15378"/>
        <dbReference type="ChEBI" id="CHEBI:29999"/>
        <dbReference type="ChEBI" id="CHEBI:30616"/>
        <dbReference type="ChEBI" id="CHEBI:83421"/>
        <dbReference type="ChEBI" id="CHEBI:456216"/>
        <dbReference type="EC" id="2.7.11.1"/>
    </reaction>
</comment>
<feature type="region of interest" description="Disordered" evidence="14">
    <location>
        <begin position="844"/>
        <end position="865"/>
    </location>
</feature>
<dbReference type="Pfam" id="PF08587">
    <property type="entry name" value="UBA_2"/>
    <property type="match status" value="1"/>
</dbReference>
<feature type="region of interest" description="Disordered" evidence="14">
    <location>
        <begin position="685"/>
        <end position="762"/>
    </location>
</feature>
<dbReference type="Gene3D" id="1.10.510.10">
    <property type="entry name" value="Transferase(Phosphotransferase) domain 1"/>
    <property type="match status" value="1"/>
</dbReference>
<dbReference type="InterPro" id="IPR013896">
    <property type="entry name" value="SNF1_UBA"/>
</dbReference>
<dbReference type="PANTHER" id="PTHR24346:SF110">
    <property type="entry name" value="NON-SPECIFIC SERINE_THREONINE PROTEIN KINASE"/>
    <property type="match status" value="1"/>
</dbReference>
<reference evidence="16 17" key="1">
    <citation type="submission" date="2024-04" db="EMBL/GenBank/DDBJ databases">
        <title>Phyllosticta paracitricarpa is synonymous to the EU quarantine fungus P. citricarpa based on phylogenomic analyses.</title>
        <authorList>
            <consortium name="Lawrence Berkeley National Laboratory"/>
            <person name="Van Ingen-Buijs V.A."/>
            <person name="Van Westerhoven A.C."/>
            <person name="Haridas S."/>
            <person name="Skiadas P."/>
            <person name="Martin F."/>
            <person name="Groenewald J.Z."/>
            <person name="Crous P.W."/>
            <person name="Seidl M.F."/>
        </authorList>
    </citation>
    <scope>NUCLEOTIDE SEQUENCE [LARGE SCALE GENOMIC DNA]</scope>
    <source>
        <strain evidence="16 17">CBS 123374</strain>
    </source>
</reference>
<dbReference type="SUPFAM" id="SSF56112">
    <property type="entry name" value="Protein kinase-like (PK-like)"/>
    <property type="match status" value="1"/>
</dbReference>
<evidence type="ECO:0000256" key="10">
    <source>
        <dbReference type="ARBA" id="ARBA00023277"/>
    </source>
</evidence>
<feature type="domain" description="Protein kinase" evidence="15">
    <location>
        <begin position="60"/>
        <end position="311"/>
    </location>
</feature>
<gene>
    <name evidence="16" type="ORF">HDK90DRAFT_269811</name>
</gene>
<dbReference type="Proteomes" id="UP001492380">
    <property type="component" value="Unassembled WGS sequence"/>
</dbReference>
<dbReference type="InterPro" id="IPR017441">
    <property type="entry name" value="Protein_kinase_ATP_BS"/>
</dbReference>
<dbReference type="PANTHER" id="PTHR24346">
    <property type="entry name" value="MAP/MICROTUBULE AFFINITY-REGULATING KINASE"/>
    <property type="match status" value="1"/>
</dbReference>
<comment type="similarity">
    <text evidence="2">Belongs to the protein kinase superfamily. CAMK Ser/Thr protein kinase family. SNF1 subfamily.</text>
</comment>
<dbReference type="InterPro" id="IPR032270">
    <property type="entry name" value="AMPK_C"/>
</dbReference>
<evidence type="ECO:0000256" key="12">
    <source>
        <dbReference type="ARBA" id="ARBA00048679"/>
    </source>
</evidence>
<dbReference type="PROSITE" id="PS50011">
    <property type="entry name" value="PROTEIN_KINASE_DOM"/>
    <property type="match status" value="1"/>
</dbReference>
<feature type="compositionally biased region" description="Low complexity" evidence="14">
    <location>
        <begin position="732"/>
        <end position="743"/>
    </location>
</feature>
<dbReference type="InterPro" id="IPR008271">
    <property type="entry name" value="Ser/Thr_kinase_AS"/>
</dbReference>
<feature type="region of interest" description="Disordered" evidence="14">
    <location>
        <begin position="586"/>
        <end position="668"/>
    </location>
</feature>
<evidence type="ECO:0000256" key="1">
    <source>
        <dbReference type="ARBA" id="ARBA00004123"/>
    </source>
</evidence>
<dbReference type="Pfam" id="PF16579">
    <property type="entry name" value="AdenylateSensor"/>
    <property type="match status" value="1"/>
</dbReference>
<evidence type="ECO:0000256" key="5">
    <source>
        <dbReference type="ARBA" id="ARBA00022679"/>
    </source>
</evidence>
<evidence type="ECO:0000256" key="7">
    <source>
        <dbReference type="ARBA" id="ARBA00022777"/>
    </source>
</evidence>
<evidence type="ECO:0000256" key="4">
    <source>
        <dbReference type="ARBA" id="ARBA00022527"/>
    </source>
</evidence>
<dbReference type="CDD" id="cd14079">
    <property type="entry name" value="STKc_AMPK_alpha"/>
    <property type="match status" value="1"/>
</dbReference>
<comment type="subcellular location">
    <subcellularLocation>
        <location evidence="1">Nucleus</location>
    </subcellularLocation>
</comment>
<evidence type="ECO:0000256" key="6">
    <source>
        <dbReference type="ARBA" id="ARBA00022741"/>
    </source>
</evidence>
<dbReference type="SMART" id="SM00220">
    <property type="entry name" value="S_TKc"/>
    <property type="match status" value="1"/>
</dbReference>
<dbReference type="PROSITE" id="PS00108">
    <property type="entry name" value="PROTEIN_KINASE_ST"/>
    <property type="match status" value="1"/>
</dbReference>
<dbReference type="Gene3D" id="3.30.200.20">
    <property type="entry name" value="Phosphorylase Kinase, domain 1"/>
    <property type="match status" value="1"/>
</dbReference>
<evidence type="ECO:0000256" key="8">
    <source>
        <dbReference type="ARBA" id="ARBA00022840"/>
    </source>
</evidence>
<feature type="region of interest" description="Disordered" evidence="14">
    <location>
        <begin position="414"/>
        <end position="467"/>
    </location>
</feature>
<feature type="compositionally biased region" description="Acidic residues" evidence="14">
    <location>
        <begin position="1"/>
        <end position="10"/>
    </location>
</feature>
<keyword evidence="9" id="KW-0539">Nucleus</keyword>
<proteinExistence type="inferred from homology"/>
<dbReference type="PROSITE" id="PS00107">
    <property type="entry name" value="PROTEIN_KINASE_ATP"/>
    <property type="match status" value="1"/>
</dbReference>
<evidence type="ECO:0000313" key="17">
    <source>
        <dbReference type="Proteomes" id="UP001492380"/>
    </source>
</evidence>
<dbReference type="SUPFAM" id="SSF103243">
    <property type="entry name" value="KA1-like"/>
    <property type="match status" value="1"/>
</dbReference>
<feature type="binding site" evidence="13">
    <location>
        <position position="89"/>
    </location>
    <ligand>
        <name>ATP</name>
        <dbReference type="ChEBI" id="CHEBI:30616"/>
    </ligand>
</feature>
<dbReference type="InterPro" id="IPR028375">
    <property type="entry name" value="KA1/Ssp2_C"/>
</dbReference>
<keyword evidence="10" id="KW-0119">Carbohydrate metabolism</keyword>
<feature type="compositionally biased region" description="Polar residues" evidence="14">
    <location>
        <begin position="497"/>
        <end position="515"/>
    </location>
</feature>
<feature type="compositionally biased region" description="Low complexity" evidence="14">
    <location>
        <begin position="602"/>
        <end position="614"/>
    </location>
</feature>
<dbReference type="Pfam" id="PF00069">
    <property type="entry name" value="Pkinase"/>
    <property type="match status" value="1"/>
</dbReference>
<dbReference type="Gene3D" id="1.10.8.10">
    <property type="entry name" value="DNA helicase RuvA subunit, C-terminal domain"/>
    <property type="match status" value="1"/>
</dbReference>
<dbReference type="CDD" id="cd14334">
    <property type="entry name" value="UBA_SNF1_fungi"/>
    <property type="match status" value="1"/>
</dbReference>
<comment type="caution">
    <text evidence="16">The sequence shown here is derived from an EMBL/GenBank/DDBJ whole genome shotgun (WGS) entry which is preliminary data.</text>
</comment>
<name>A0ABR1YNJ1_9PEZI</name>
<evidence type="ECO:0000256" key="13">
    <source>
        <dbReference type="PROSITE-ProRule" id="PRU10141"/>
    </source>
</evidence>
<feature type="region of interest" description="Disordered" evidence="14">
    <location>
        <begin position="482"/>
        <end position="561"/>
    </location>
</feature>
<dbReference type="EMBL" id="JBBWRZ010000006">
    <property type="protein sequence ID" value="KAK8233528.1"/>
    <property type="molecule type" value="Genomic_DNA"/>
</dbReference>
<organism evidence="16 17">
    <name type="scientific">Phyllosticta capitalensis</name>
    <dbReference type="NCBI Taxonomy" id="121624"/>
    <lineage>
        <taxon>Eukaryota</taxon>
        <taxon>Fungi</taxon>
        <taxon>Dikarya</taxon>
        <taxon>Ascomycota</taxon>
        <taxon>Pezizomycotina</taxon>
        <taxon>Dothideomycetes</taxon>
        <taxon>Dothideomycetes incertae sedis</taxon>
        <taxon>Botryosphaeriales</taxon>
        <taxon>Phyllostictaceae</taxon>
        <taxon>Phyllosticta</taxon>
    </lineage>
</organism>
<accession>A0ABR1YNJ1</accession>
<keyword evidence="17" id="KW-1185">Reference proteome</keyword>
<feature type="compositionally biased region" description="Low complexity" evidence="14">
    <location>
        <begin position="11"/>
        <end position="25"/>
    </location>
</feature>